<feature type="compositionally biased region" description="Polar residues" evidence="1">
    <location>
        <begin position="1"/>
        <end position="16"/>
    </location>
</feature>
<name>A0A2I0VL07_9ASPA</name>
<evidence type="ECO:0000313" key="3">
    <source>
        <dbReference type="Proteomes" id="UP000233837"/>
    </source>
</evidence>
<accession>A0A2I0VL07</accession>
<reference evidence="2 3" key="2">
    <citation type="journal article" date="2017" name="Nature">
        <title>The Apostasia genome and the evolution of orchids.</title>
        <authorList>
            <person name="Zhang G.Q."/>
            <person name="Liu K.W."/>
            <person name="Li Z."/>
            <person name="Lohaus R."/>
            <person name="Hsiao Y.Y."/>
            <person name="Niu S.C."/>
            <person name="Wang J.Y."/>
            <person name="Lin Y.C."/>
            <person name="Xu Q."/>
            <person name="Chen L.J."/>
            <person name="Yoshida K."/>
            <person name="Fujiwara S."/>
            <person name="Wang Z.W."/>
            <person name="Zhang Y.Q."/>
            <person name="Mitsuda N."/>
            <person name="Wang M."/>
            <person name="Liu G.H."/>
            <person name="Pecoraro L."/>
            <person name="Huang H.X."/>
            <person name="Xiao X.J."/>
            <person name="Lin M."/>
            <person name="Wu X.Y."/>
            <person name="Wu W.L."/>
            <person name="Chen Y.Y."/>
            <person name="Chang S.B."/>
            <person name="Sakamoto S."/>
            <person name="Ohme-Takagi M."/>
            <person name="Yagi M."/>
            <person name="Zeng S.J."/>
            <person name="Shen C.Y."/>
            <person name="Yeh C.M."/>
            <person name="Luo Y.B."/>
            <person name="Tsai W.C."/>
            <person name="Van de Peer Y."/>
            <person name="Liu Z.J."/>
        </authorList>
    </citation>
    <scope>NUCLEOTIDE SEQUENCE [LARGE SCALE GENOMIC DNA]</scope>
    <source>
        <tissue evidence="2">The whole plant</tissue>
    </source>
</reference>
<dbReference type="Proteomes" id="UP000233837">
    <property type="component" value="Unassembled WGS sequence"/>
</dbReference>
<reference evidence="2 3" key="1">
    <citation type="journal article" date="2016" name="Sci. Rep.">
        <title>The Dendrobium catenatum Lindl. genome sequence provides insights into polysaccharide synthase, floral development and adaptive evolution.</title>
        <authorList>
            <person name="Zhang G.Q."/>
            <person name="Xu Q."/>
            <person name="Bian C."/>
            <person name="Tsai W.C."/>
            <person name="Yeh C.M."/>
            <person name="Liu K.W."/>
            <person name="Yoshida K."/>
            <person name="Zhang L.S."/>
            <person name="Chang S.B."/>
            <person name="Chen F."/>
            <person name="Shi Y."/>
            <person name="Su Y.Y."/>
            <person name="Zhang Y.Q."/>
            <person name="Chen L.J."/>
            <person name="Yin Y."/>
            <person name="Lin M."/>
            <person name="Huang H."/>
            <person name="Deng H."/>
            <person name="Wang Z.W."/>
            <person name="Zhu S.L."/>
            <person name="Zhao X."/>
            <person name="Deng C."/>
            <person name="Niu S.C."/>
            <person name="Huang J."/>
            <person name="Wang M."/>
            <person name="Liu G.H."/>
            <person name="Yang H.J."/>
            <person name="Xiao X.J."/>
            <person name="Hsiao Y.Y."/>
            <person name="Wu W.L."/>
            <person name="Chen Y.Y."/>
            <person name="Mitsuda N."/>
            <person name="Ohme-Takagi M."/>
            <person name="Luo Y.B."/>
            <person name="Van de Peer Y."/>
            <person name="Liu Z.J."/>
        </authorList>
    </citation>
    <scope>NUCLEOTIDE SEQUENCE [LARGE SCALE GENOMIC DNA]</scope>
    <source>
        <tissue evidence="2">The whole plant</tissue>
    </source>
</reference>
<keyword evidence="3" id="KW-1185">Reference proteome</keyword>
<proteinExistence type="predicted"/>
<feature type="region of interest" description="Disordered" evidence="1">
    <location>
        <begin position="1"/>
        <end position="26"/>
    </location>
</feature>
<dbReference type="EMBL" id="KZ503438">
    <property type="protein sequence ID" value="PKU64085.1"/>
    <property type="molecule type" value="Genomic_DNA"/>
</dbReference>
<evidence type="ECO:0000256" key="1">
    <source>
        <dbReference type="SAM" id="MobiDB-lite"/>
    </source>
</evidence>
<organism evidence="2 3">
    <name type="scientific">Dendrobium catenatum</name>
    <dbReference type="NCBI Taxonomy" id="906689"/>
    <lineage>
        <taxon>Eukaryota</taxon>
        <taxon>Viridiplantae</taxon>
        <taxon>Streptophyta</taxon>
        <taxon>Embryophyta</taxon>
        <taxon>Tracheophyta</taxon>
        <taxon>Spermatophyta</taxon>
        <taxon>Magnoliopsida</taxon>
        <taxon>Liliopsida</taxon>
        <taxon>Asparagales</taxon>
        <taxon>Orchidaceae</taxon>
        <taxon>Epidendroideae</taxon>
        <taxon>Malaxideae</taxon>
        <taxon>Dendrobiinae</taxon>
        <taxon>Dendrobium</taxon>
    </lineage>
</organism>
<dbReference type="AlphaFoldDB" id="A0A2I0VL07"/>
<gene>
    <name evidence="2" type="ORF">MA16_Dca007991</name>
</gene>
<sequence>MEEATSLGSFRATQSELGLPTPARTPMKLGEFPFPLSIIEFPDKQEKYETDRWRRKSGAEEK</sequence>
<evidence type="ECO:0000313" key="2">
    <source>
        <dbReference type="EMBL" id="PKU64085.1"/>
    </source>
</evidence>
<protein>
    <submittedName>
        <fullName evidence="2">Uncharacterized protein</fullName>
    </submittedName>
</protein>